<name>A0A919QE46_9ACTN</name>
<dbReference type="RefSeq" id="WP_204042755.1">
    <property type="nucleotide sequence ID" value="NZ_BOOA01000035.1"/>
</dbReference>
<evidence type="ECO:0000313" key="2">
    <source>
        <dbReference type="Proteomes" id="UP000640052"/>
    </source>
</evidence>
<comment type="caution">
    <text evidence="1">The sequence shown here is derived from an EMBL/GenBank/DDBJ whole genome shotgun (WGS) entry which is preliminary data.</text>
</comment>
<reference evidence="1" key="1">
    <citation type="submission" date="2021-01" db="EMBL/GenBank/DDBJ databases">
        <title>Whole genome shotgun sequence of Acrocarpospora phusangensis NBRC 108782.</title>
        <authorList>
            <person name="Komaki H."/>
            <person name="Tamura T."/>
        </authorList>
    </citation>
    <scope>NUCLEOTIDE SEQUENCE</scope>
    <source>
        <strain evidence="1">NBRC 108782</strain>
    </source>
</reference>
<keyword evidence="2" id="KW-1185">Reference proteome</keyword>
<proteinExistence type="predicted"/>
<organism evidence="1 2">
    <name type="scientific">Acrocarpospora phusangensis</name>
    <dbReference type="NCBI Taxonomy" id="1070424"/>
    <lineage>
        <taxon>Bacteria</taxon>
        <taxon>Bacillati</taxon>
        <taxon>Actinomycetota</taxon>
        <taxon>Actinomycetes</taxon>
        <taxon>Streptosporangiales</taxon>
        <taxon>Streptosporangiaceae</taxon>
        <taxon>Acrocarpospora</taxon>
    </lineage>
</organism>
<dbReference type="AlphaFoldDB" id="A0A919QE46"/>
<sequence>MAVLSEQARARLGAAWMRDASEQRQSCAFTKPDLAAAIAAVDQWVEDNQVAFNQALPQPFRGAATTPQKIEILAYVLWRRIGRLTVPEDG</sequence>
<dbReference type="Proteomes" id="UP000640052">
    <property type="component" value="Unassembled WGS sequence"/>
</dbReference>
<dbReference type="EMBL" id="BOOA01000035">
    <property type="protein sequence ID" value="GIH26064.1"/>
    <property type="molecule type" value="Genomic_DNA"/>
</dbReference>
<gene>
    <name evidence="1" type="ORF">Aph01nite_43740</name>
</gene>
<protein>
    <submittedName>
        <fullName evidence="1">Uncharacterized protein</fullName>
    </submittedName>
</protein>
<evidence type="ECO:0000313" key="1">
    <source>
        <dbReference type="EMBL" id="GIH26064.1"/>
    </source>
</evidence>
<accession>A0A919QE46</accession>